<dbReference type="OrthoDB" id="5137249at2"/>
<dbReference type="AlphaFoldDB" id="A0A1G8PWH7"/>
<dbReference type="InterPro" id="IPR051447">
    <property type="entry name" value="Lipoprotein-release_system"/>
</dbReference>
<evidence type="ECO:0000256" key="3">
    <source>
        <dbReference type="ARBA" id="ARBA00022475"/>
    </source>
</evidence>
<dbReference type="Pfam" id="PF02687">
    <property type="entry name" value="FtsX"/>
    <property type="match status" value="2"/>
</dbReference>
<name>A0A1G8PWH7_9RHOB</name>
<dbReference type="PANTHER" id="PTHR30489">
    <property type="entry name" value="LIPOPROTEIN-RELEASING SYSTEM TRANSMEMBRANE PROTEIN LOLE"/>
    <property type="match status" value="1"/>
</dbReference>
<dbReference type="InterPro" id="IPR003838">
    <property type="entry name" value="ABC3_permease_C"/>
</dbReference>
<keyword evidence="5 7" id="KW-1133">Transmembrane helix</keyword>
<dbReference type="InterPro" id="IPR025857">
    <property type="entry name" value="MacB_PCD"/>
</dbReference>
<evidence type="ECO:0000256" key="1">
    <source>
        <dbReference type="ARBA" id="ARBA00004651"/>
    </source>
</evidence>
<dbReference type="GO" id="GO:0044874">
    <property type="term" value="P:lipoprotein localization to outer membrane"/>
    <property type="evidence" value="ECO:0007669"/>
    <property type="project" value="TreeGrafter"/>
</dbReference>
<keyword evidence="6 7" id="KW-0472">Membrane</keyword>
<comment type="subcellular location">
    <subcellularLocation>
        <location evidence="1">Cell membrane</location>
        <topology evidence="1">Multi-pass membrane protein</topology>
    </subcellularLocation>
</comment>
<accession>A0A1G8PWH7</accession>
<dbReference type="Proteomes" id="UP000199340">
    <property type="component" value="Unassembled WGS sequence"/>
</dbReference>
<dbReference type="STRING" id="490829.SAMN05421850_10714"/>
<feature type="domain" description="MacB-like periplasmic core" evidence="9">
    <location>
        <begin position="23"/>
        <end position="236"/>
    </location>
</feature>
<evidence type="ECO:0000313" key="11">
    <source>
        <dbReference type="Proteomes" id="UP000199340"/>
    </source>
</evidence>
<feature type="domain" description="ABC3 transporter permease C-terminal" evidence="8">
    <location>
        <begin position="663"/>
        <end position="776"/>
    </location>
</feature>
<evidence type="ECO:0000256" key="4">
    <source>
        <dbReference type="ARBA" id="ARBA00022692"/>
    </source>
</evidence>
<dbReference type="PANTHER" id="PTHR30489:SF0">
    <property type="entry name" value="LIPOPROTEIN-RELEASING SYSTEM TRANSMEMBRANE PROTEIN LOLE"/>
    <property type="match status" value="1"/>
</dbReference>
<evidence type="ECO:0000313" key="10">
    <source>
        <dbReference type="EMBL" id="SDI96832.1"/>
    </source>
</evidence>
<evidence type="ECO:0000256" key="2">
    <source>
        <dbReference type="ARBA" id="ARBA00005236"/>
    </source>
</evidence>
<evidence type="ECO:0000259" key="8">
    <source>
        <dbReference type="Pfam" id="PF02687"/>
    </source>
</evidence>
<reference evidence="10 11" key="1">
    <citation type="submission" date="2016-10" db="EMBL/GenBank/DDBJ databases">
        <authorList>
            <person name="de Groot N.N."/>
        </authorList>
    </citation>
    <scope>NUCLEOTIDE SEQUENCE [LARGE SCALE GENOMIC DNA]</scope>
    <source>
        <strain evidence="10 11">DSM 28010</strain>
    </source>
</reference>
<gene>
    <name evidence="10" type="ORF">SAMN05421850_10714</name>
</gene>
<proteinExistence type="inferred from homology"/>
<dbReference type="EMBL" id="FNEB01000007">
    <property type="protein sequence ID" value="SDI96832.1"/>
    <property type="molecule type" value="Genomic_DNA"/>
</dbReference>
<feature type="transmembrane region" description="Helical" evidence="7">
    <location>
        <begin position="314"/>
        <end position="338"/>
    </location>
</feature>
<feature type="transmembrane region" description="Helical" evidence="7">
    <location>
        <begin position="754"/>
        <end position="772"/>
    </location>
</feature>
<evidence type="ECO:0000256" key="6">
    <source>
        <dbReference type="ARBA" id="ARBA00023136"/>
    </source>
</evidence>
<sequence length="789" mass="85091">MVMLHALDRKLLRDLWRLKAQSLAIALVLACGVAIFLTGLGMVRALEATLEDYYSRQNFAHVFASVRRAPLSVVQDVAEIDGVQTVEARVAGWVVLDLPGRAAPASGRVLSLPENGPLLNVPLLVDGRLPDPDAATEVAVTDRFARANGFSLGDRFSAIADGTRLDLQITGTLRSPEFIYTLPPGGLMPDDAGFGIIWMPERAAAATFGLTGAFNDLSVKLRRDARLAEVIDRVDAILAPWGGTGAHDRETQVSHSFIQAELNQLRSMSAVLPPIFFGIAAFLVNMVLGRIVALERAEIGLLKALGYRDSEIALHYLMLAVLVAAIGIGIGWGAGAWLSTGMSRLYARFFDFPWLVQPHDLDVYALAGLIGLISAGVGALRAAWVAARLAPAVAMAPPAPPSFRRGHMDRLARWLRLPQTAMMVLRGILRWPVRAAFTALGLSLGVSILVASNFMLDSLDAVIDTAFFKSNRQHATLVLAQEAGLDAVTDARHLPGVLAVEPQFDLPVTLHHGSRSKKLAITARMPGGDLARTLDVGNRHVPLPEKGIMLSEQLAAHLGVAPGDTVLVELSGTRSGEFHLPVAAVTRQYIGIGAYMQMDALAERLREGPRVTALNLWIDRAHLSELQAALKEMPMLATAVMLTDVRESFQDTISENVRINTVLFITISVLITVGVAYNGARIQLSERARELASLRILGFTRAEVSSILLGETAILALLAQPLGWAIGAWISWAMMAGFDSDLYRIPLVLTPANFANASLITLAAVTAAALLVRRRLDRADLVAVLKTRE</sequence>
<dbReference type="GO" id="GO:0098797">
    <property type="term" value="C:plasma membrane protein complex"/>
    <property type="evidence" value="ECO:0007669"/>
    <property type="project" value="TreeGrafter"/>
</dbReference>
<feature type="transmembrane region" description="Helical" evidence="7">
    <location>
        <begin position="713"/>
        <end position="734"/>
    </location>
</feature>
<evidence type="ECO:0000256" key="7">
    <source>
        <dbReference type="SAM" id="Phobius"/>
    </source>
</evidence>
<feature type="transmembrane region" description="Helical" evidence="7">
    <location>
        <begin position="271"/>
        <end position="293"/>
    </location>
</feature>
<evidence type="ECO:0000256" key="5">
    <source>
        <dbReference type="ARBA" id="ARBA00022989"/>
    </source>
</evidence>
<evidence type="ECO:0000259" key="9">
    <source>
        <dbReference type="Pfam" id="PF12704"/>
    </source>
</evidence>
<comment type="similarity">
    <text evidence="2">Belongs to the ABC-4 integral membrane protein family. LolC/E subfamily.</text>
</comment>
<feature type="transmembrane region" description="Helical" evidence="7">
    <location>
        <begin position="662"/>
        <end position="680"/>
    </location>
</feature>
<feature type="transmembrane region" description="Helical" evidence="7">
    <location>
        <begin position="435"/>
        <end position="456"/>
    </location>
</feature>
<feature type="domain" description="ABC3 transporter permease C-terminal" evidence="8">
    <location>
        <begin position="275"/>
        <end position="380"/>
    </location>
</feature>
<keyword evidence="3" id="KW-1003">Cell membrane</keyword>
<organism evidence="10 11">
    <name type="scientific">Lutimaribacter saemankumensis</name>
    <dbReference type="NCBI Taxonomy" id="490829"/>
    <lineage>
        <taxon>Bacteria</taxon>
        <taxon>Pseudomonadati</taxon>
        <taxon>Pseudomonadota</taxon>
        <taxon>Alphaproteobacteria</taxon>
        <taxon>Rhodobacterales</taxon>
        <taxon>Roseobacteraceae</taxon>
        <taxon>Lutimaribacter</taxon>
    </lineage>
</organism>
<protein>
    <submittedName>
        <fullName evidence="10">Putative ABC transport system permease protein</fullName>
    </submittedName>
</protein>
<keyword evidence="11" id="KW-1185">Reference proteome</keyword>
<dbReference type="Pfam" id="PF12704">
    <property type="entry name" value="MacB_PCD"/>
    <property type="match status" value="1"/>
</dbReference>
<feature type="transmembrane region" description="Helical" evidence="7">
    <location>
        <begin position="363"/>
        <end position="387"/>
    </location>
</feature>
<keyword evidence="4 7" id="KW-0812">Transmembrane</keyword>
<dbReference type="RefSeq" id="WP_090029185.1">
    <property type="nucleotide sequence ID" value="NZ_FNEB01000007.1"/>
</dbReference>